<dbReference type="RefSeq" id="YP_009201133.1">
    <property type="nucleotide sequence ID" value="NC_028829.1"/>
</dbReference>
<dbReference type="GeneID" id="26628356"/>
<reference evidence="1 2" key="1">
    <citation type="journal article" date="2016" name="Genom Data">
        <title>Complete genome sequence of a giant Vibrio phage ValKK3 infecting Vibrio alginolyticus.</title>
        <authorList>
            <person name="Lal T.M."/>
            <person name="Sano M."/>
            <person name="Hatai K."/>
            <person name="Ransangan J."/>
        </authorList>
    </citation>
    <scope>NUCLEOTIDE SEQUENCE [LARGE SCALE GENOMIC DNA]</scope>
</reference>
<dbReference type="Proteomes" id="UP000202888">
    <property type="component" value="Segment"/>
</dbReference>
<dbReference type="KEGG" id="vg:26628356"/>
<sequence length="88" mass="10506">MSLSNYTENDLREELQRREAERELRDSIQVVLGNTPVQDVEARLTSLAQSYLEDELKDREIDTQWAYEEIMQLVFGQDIFSKINRLRR</sequence>
<accession>A0A0D4DAK3</accession>
<organism evidence="1 2">
    <name type="scientific">Vibrio phage ValKK3</name>
    <dbReference type="NCBI Taxonomy" id="1610855"/>
    <lineage>
        <taxon>Viruses</taxon>
        <taxon>Duplodnaviria</taxon>
        <taxon>Heunggongvirae</taxon>
        <taxon>Uroviricota</taxon>
        <taxon>Caudoviricetes</taxon>
        <taxon>Pantevenvirales</taxon>
        <taxon>Straboviridae</taxon>
        <taxon>Schizotequatrovirus</taxon>
        <taxon>Schizotequatrovirus valkk3</taxon>
    </lineage>
</organism>
<dbReference type="OrthoDB" id="37457at10239"/>
<evidence type="ECO:0000313" key="2">
    <source>
        <dbReference type="Proteomes" id="UP000202888"/>
    </source>
</evidence>
<keyword evidence="2" id="KW-1185">Reference proteome</keyword>
<evidence type="ECO:0000313" key="1">
    <source>
        <dbReference type="EMBL" id="AJT60871.1"/>
    </source>
</evidence>
<dbReference type="EMBL" id="KP671755">
    <property type="protein sequence ID" value="AJT60871.1"/>
    <property type="molecule type" value="Genomic_DNA"/>
</dbReference>
<proteinExistence type="predicted"/>
<protein>
    <submittedName>
        <fullName evidence="1">Uncharacterized protein</fullName>
    </submittedName>
</protein>
<name>A0A0D4DAK3_9CAUD</name>